<dbReference type="EMBL" id="CAFZ01000127">
    <property type="protein sequence ID" value="CCA71609.1"/>
    <property type="molecule type" value="Genomic_DNA"/>
</dbReference>
<dbReference type="OrthoDB" id="2884925at2759"/>
<feature type="coiled-coil region" evidence="1">
    <location>
        <begin position="34"/>
        <end position="68"/>
    </location>
</feature>
<dbReference type="Proteomes" id="UP000007148">
    <property type="component" value="Unassembled WGS sequence"/>
</dbReference>
<sequence>MSVINILSSEYEDPNAFKNRIPTSTERQFLLLLIYDQKEELEYLELRRNMLERQIAMKRAAADEHQRTVTMAKRLEVLSHITLEKMDEISPGIHSLDVDSALWKRPTTTPSNAVFDTLLAERKRIVETRHLSLEMFQNNLDRVVRQAFAAHEELEATQSLLSVLQRSLASLILRQSQLHHEIRLKKDLIGPRRRVPSDVWAEIFGIMVEEEEAAYESTSREGSPPFPTLRLACVCQLWRRIAFNQPKLWRFIAIPRTLELSFGQWACLSLYQTNVKAVRPVVYVVPDGKRVTGSGIHVVELLKRFTSFQVLELRVSRRNSEAEDILAVLEVPIVQLKLIGTHKRGSAGTSCPLKRIALQRVQSLSCLHVQPSIRNSTPGEEEMSIIKVDFIQSNLDSRPTILFLEALSSIQTVSITLSSPFFIDGDGFRSSITLSCLTRVEFSLEFAHLLFPNEVSLPKLNTVVITSSTLGSSTALVNWTTFLSYHKRQESLKSLTIAALPFGLDYHDSSDSYSSILRDISSLTHLTLVGEAIEPFLRDMHLALNTNLEQLTLQKARLPCLQLVELFVDIQSKLHRPIPTLNISGTMIPSWVIDRLEAMGMHVTFT</sequence>
<proteinExistence type="predicted"/>
<dbReference type="InParanoid" id="G4TJW6"/>
<dbReference type="AlphaFoldDB" id="G4TJW6"/>
<evidence type="ECO:0000256" key="1">
    <source>
        <dbReference type="SAM" id="Coils"/>
    </source>
</evidence>
<evidence type="ECO:0000313" key="2">
    <source>
        <dbReference type="EMBL" id="CCA71609.1"/>
    </source>
</evidence>
<dbReference type="Gene3D" id="1.20.1280.50">
    <property type="match status" value="1"/>
</dbReference>
<gene>
    <name evidence="2" type="ORF">PIIN_05545</name>
</gene>
<keyword evidence="1" id="KW-0175">Coiled coil</keyword>
<comment type="caution">
    <text evidence="2">The sequence shown here is derived from an EMBL/GenBank/DDBJ whole genome shotgun (WGS) entry which is preliminary data.</text>
</comment>
<organism evidence="2 3">
    <name type="scientific">Serendipita indica (strain DSM 11827)</name>
    <name type="common">Root endophyte fungus</name>
    <name type="synonym">Piriformospora indica</name>
    <dbReference type="NCBI Taxonomy" id="1109443"/>
    <lineage>
        <taxon>Eukaryota</taxon>
        <taxon>Fungi</taxon>
        <taxon>Dikarya</taxon>
        <taxon>Basidiomycota</taxon>
        <taxon>Agaricomycotina</taxon>
        <taxon>Agaricomycetes</taxon>
        <taxon>Sebacinales</taxon>
        <taxon>Serendipitaceae</taxon>
        <taxon>Serendipita</taxon>
    </lineage>
</organism>
<evidence type="ECO:0008006" key="4">
    <source>
        <dbReference type="Google" id="ProtNLM"/>
    </source>
</evidence>
<name>G4TJW6_SERID</name>
<dbReference type="HOGENOM" id="CLU_458630_0_0_1"/>
<protein>
    <recommendedName>
        <fullName evidence="4">F-box domain-containing protein</fullName>
    </recommendedName>
</protein>
<keyword evidence="3" id="KW-1185">Reference proteome</keyword>
<accession>G4TJW6</accession>
<reference evidence="2 3" key="1">
    <citation type="journal article" date="2011" name="PLoS Pathog.">
        <title>Endophytic Life Strategies Decoded by Genome and Transcriptome Analyses of the Mutualistic Root Symbiont Piriformospora indica.</title>
        <authorList>
            <person name="Zuccaro A."/>
            <person name="Lahrmann U."/>
            <person name="Guldener U."/>
            <person name="Langen G."/>
            <person name="Pfiffi S."/>
            <person name="Biedenkopf D."/>
            <person name="Wong P."/>
            <person name="Samans B."/>
            <person name="Grimm C."/>
            <person name="Basiewicz M."/>
            <person name="Murat C."/>
            <person name="Martin F."/>
            <person name="Kogel K.H."/>
        </authorList>
    </citation>
    <scope>NUCLEOTIDE SEQUENCE [LARGE SCALE GENOMIC DNA]</scope>
    <source>
        <strain evidence="2 3">DSM 11827</strain>
    </source>
</reference>
<evidence type="ECO:0000313" key="3">
    <source>
        <dbReference type="Proteomes" id="UP000007148"/>
    </source>
</evidence>